<proteinExistence type="predicted"/>
<dbReference type="EMBL" id="LXQA010230957">
    <property type="protein sequence ID" value="MCI36152.1"/>
    <property type="molecule type" value="Genomic_DNA"/>
</dbReference>
<name>A0A392RJ17_9FABA</name>
<dbReference type="Proteomes" id="UP000265520">
    <property type="component" value="Unassembled WGS sequence"/>
</dbReference>
<sequence length="83" mass="9638">KSCTDITSMPNLNYSPESCESAVEYSDLKVLEYLDPIAASFVDEFPEKCLRRKCLKRKYVEIVYEDVFDEIEEVSKCLKSKDI</sequence>
<accession>A0A392RJ17</accession>
<keyword evidence="2" id="KW-1185">Reference proteome</keyword>
<reference evidence="1 2" key="1">
    <citation type="journal article" date="2018" name="Front. Plant Sci.">
        <title>Red Clover (Trifolium pratense) and Zigzag Clover (T. medium) - A Picture of Genomic Similarities and Differences.</title>
        <authorList>
            <person name="Dluhosova J."/>
            <person name="Istvanek J."/>
            <person name="Nedelnik J."/>
            <person name="Repkova J."/>
        </authorList>
    </citation>
    <scope>NUCLEOTIDE SEQUENCE [LARGE SCALE GENOMIC DNA]</scope>
    <source>
        <strain evidence="2">cv. 10/8</strain>
        <tissue evidence="1">Leaf</tissue>
    </source>
</reference>
<feature type="non-terminal residue" evidence="1">
    <location>
        <position position="1"/>
    </location>
</feature>
<organism evidence="1 2">
    <name type="scientific">Trifolium medium</name>
    <dbReference type="NCBI Taxonomy" id="97028"/>
    <lineage>
        <taxon>Eukaryota</taxon>
        <taxon>Viridiplantae</taxon>
        <taxon>Streptophyta</taxon>
        <taxon>Embryophyta</taxon>
        <taxon>Tracheophyta</taxon>
        <taxon>Spermatophyta</taxon>
        <taxon>Magnoliopsida</taxon>
        <taxon>eudicotyledons</taxon>
        <taxon>Gunneridae</taxon>
        <taxon>Pentapetalae</taxon>
        <taxon>rosids</taxon>
        <taxon>fabids</taxon>
        <taxon>Fabales</taxon>
        <taxon>Fabaceae</taxon>
        <taxon>Papilionoideae</taxon>
        <taxon>50 kb inversion clade</taxon>
        <taxon>NPAAA clade</taxon>
        <taxon>Hologalegina</taxon>
        <taxon>IRL clade</taxon>
        <taxon>Trifolieae</taxon>
        <taxon>Trifolium</taxon>
    </lineage>
</organism>
<comment type="caution">
    <text evidence="1">The sequence shown here is derived from an EMBL/GenBank/DDBJ whole genome shotgun (WGS) entry which is preliminary data.</text>
</comment>
<protein>
    <submittedName>
        <fullName evidence="1">Uncharacterized protein</fullName>
    </submittedName>
</protein>
<evidence type="ECO:0000313" key="1">
    <source>
        <dbReference type="EMBL" id="MCI36152.1"/>
    </source>
</evidence>
<dbReference type="AlphaFoldDB" id="A0A392RJ17"/>
<evidence type="ECO:0000313" key="2">
    <source>
        <dbReference type="Proteomes" id="UP000265520"/>
    </source>
</evidence>